<feature type="region of interest" description="Disordered" evidence="1">
    <location>
        <begin position="58"/>
        <end position="78"/>
    </location>
</feature>
<sequence>MSEEIKFQDLTIEANVTESTTKILEDVYSIYKENYSDVGDKELWGYLIEDMLEAYLESSDEYSDMDDSDDTDDLEDDE</sequence>
<dbReference type="EMBL" id="JAEDAM010000049">
    <property type="protein sequence ID" value="MBS8122170.1"/>
    <property type="molecule type" value="Genomic_DNA"/>
</dbReference>
<gene>
    <name evidence="2" type="ORF">VAMP_145n35</name>
</gene>
<keyword evidence="3" id="KW-1185">Reference proteome</keyword>
<reference evidence="2 3" key="1">
    <citation type="journal article" date="2021" name="Nat. Commun.">
        <title>Reductive evolution and unique predatory mode in the CPR bacterium Vampirococcus lugosii.</title>
        <authorList>
            <person name="Moreira D."/>
            <person name="Zivanovic Y."/>
            <person name="Lopez-Archilla A.I."/>
            <person name="Iniesto M."/>
            <person name="Lopez-Garcia P."/>
        </authorList>
    </citation>
    <scope>NUCLEOTIDE SEQUENCE [LARGE SCALE GENOMIC DNA]</scope>
    <source>
        <strain evidence="2">Chiprana</strain>
    </source>
</reference>
<proteinExistence type="predicted"/>
<comment type="caution">
    <text evidence="2">The sequence shown here is derived from an EMBL/GenBank/DDBJ whole genome shotgun (WGS) entry which is preliminary data.</text>
</comment>
<organism evidence="2 3">
    <name type="scientific">Candidatus Vampirococcus lugosii</name>
    <dbReference type="NCBI Taxonomy" id="2789015"/>
    <lineage>
        <taxon>Bacteria</taxon>
        <taxon>Candidatus Absconditibacteriota</taxon>
        <taxon>Vampirococcus</taxon>
    </lineage>
</organism>
<name>A0ABS5QLT6_9BACT</name>
<protein>
    <submittedName>
        <fullName evidence="2">Uncharacterized protein</fullName>
    </submittedName>
</protein>
<evidence type="ECO:0000313" key="3">
    <source>
        <dbReference type="Proteomes" id="UP000680365"/>
    </source>
</evidence>
<evidence type="ECO:0000313" key="2">
    <source>
        <dbReference type="EMBL" id="MBS8122170.1"/>
    </source>
</evidence>
<dbReference type="Proteomes" id="UP000680365">
    <property type="component" value="Unassembled WGS sequence"/>
</dbReference>
<accession>A0ABS5QLT6</accession>
<evidence type="ECO:0000256" key="1">
    <source>
        <dbReference type="SAM" id="MobiDB-lite"/>
    </source>
</evidence>